<sequence length="609" mass="65483">MAAHAADNPIEYKDSSAEIVVERDGTYTKTGHLELLAKTTAAAHAIGQINEFYSEGLEDLDIIDAYTLKADGRKLPVDVSAILTQAPQGATNVPMFSDQRMKTIIFPDVAAGDTVAYTARHHIKVPHLKGQFTDSVTVSPTQLIRDERSTISLPRDMPLTIETHGIPITEEKAGDRILYRWRYANLDPLTEDIAALSANDRVPRFFVSTFKDYDSLARSYAAEIAPAETVTPKVQAMADEITAGVTDKRQQAERLYAWVSQHIRYVALAFGRGGIIPHAAETILTNGYGDCKDHAVIFGALLKAKGIASELVLINANNGYSLPSAPTFAQFNHMISWLPDFNLYADTTARVAPFGILPFEEYGKPVLHAVSTGNAVRQVPVLPAGFSAKAVGTAKMDAKGAITGTMVSAGDGPFGFSLRVLAAAMQTQGMEQWASALLGAWGMSGTGNFAPDGSPMDLAPSYRITATYAADPKPEILTGAGFVMPSALRMSTPPGDVLSGSFDMPRLKDTEPTPCYTGHTEETLSLELPAGYTLAKLPADVTIAEDHLQYVSRWSQKGQVVTVYRGFDAHVDQALCTGDVRKSAAKALLAIAADRRGTISVVPDKPVTH</sequence>
<dbReference type="Gene3D" id="3.10.620.30">
    <property type="match status" value="1"/>
</dbReference>
<dbReference type="Pfam" id="PF12969">
    <property type="entry name" value="DUF3857"/>
    <property type="match status" value="1"/>
</dbReference>
<dbReference type="SUPFAM" id="SSF54001">
    <property type="entry name" value="Cysteine proteinases"/>
    <property type="match status" value="1"/>
</dbReference>
<dbReference type="AlphaFoldDB" id="A0A7X0B5L7"/>
<dbReference type="Pfam" id="PF01841">
    <property type="entry name" value="Transglut_core"/>
    <property type="match status" value="1"/>
</dbReference>
<comment type="caution">
    <text evidence="3">The sequence shown here is derived from an EMBL/GenBank/DDBJ whole genome shotgun (WGS) entry which is preliminary data.</text>
</comment>
<proteinExistence type="predicted"/>
<feature type="domain" description="Transglutaminase-like" evidence="1">
    <location>
        <begin position="236"/>
        <end position="313"/>
    </location>
</feature>
<protein>
    <recommendedName>
        <fullName evidence="5">DUF3857 domain-containing protein</fullName>
    </recommendedName>
</protein>
<organism evidence="3 4">
    <name type="scientific">Nitrospirillum iridis</name>
    <dbReference type="NCBI Taxonomy" id="765888"/>
    <lineage>
        <taxon>Bacteria</taxon>
        <taxon>Pseudomonadati</taxon>
        <taxon>Pseudomonadota</taxon>
        <taxon>Alphaproteobacteria</taxon>
        <taxon>Rhodospirillales</taxon>
        <taxon>Azospirillaceae</taxon>
        <taxon>Nitrospirillum</taxon>
    </lineage>
</organism>
<accession>A0A7X0B5L7</accession>
<gene>
    <name evidence="3" type="ORF">FHS74_005209</name>
</gene>
<keyword evidence="4" id="KW-1185">Reference proteome</keyword>
<dbReference type="InterPro" id="IPR002931">
    <property type="entry name" value="Transglutaminase-like"/>
</dbReference>
<reference evidence="3 4" key="1">
    <citation type="submission" date="2020-08" db="EMBL/GenBank/DDBJ databases">
        <title>Genomic Encyclopedia of Type Strains, Phase IV (KMG-IV): sequencing the most valuable type-strain genomes for metagenomic binning, comparative biology and taxonomic classification.</title>
        <authorList>
            <person name="Goeker M."/>
        </authorList>
    </citation>
    <scope>NUCLEOTIDE SEQUENCE [LARGE SCALE GENOMIC DNA]</scope>
    <source>
        <strain evidence="3 4">DSM 22198</strain>
    </source>
</reference>
<evidence type="ECO:0000259" key="2">
    <source>
        <dbReference type="Pfam" id="PF12969"/>
    </source>
</evidence>
<evidence type="ECO:0000313" key="4">
    <source>
        <dbReference type="Proteomes" id="UP000539175"/>
    </source>
</evidence>
<evidence type="ECO:0000259" key="1">
    <source>
        <dbReference type="Pfam" id="PF01841"/>
    </source>
</evidence>
<evidence type="ECO:0008006" key="5">
    <source>
        <dbReference type="Google" id="ProtNLM"/>
    </source>
</evidence>
<dbReference type="Gene3D" id="2.60.40.3140">
    <property type="match status" value="1"/>
</dbReference>
<dbReference type="InterPro" id="IPR038765">
    <property type="entry name" value="Papain-like_cys_pep_sf"/>
</dbReference>
<dbReference type="EMBL" id="JACIIZ010000018">
    <property type="protein sequence ID" value="MBB6254619.1"/>
    <property type="molecule type" value="Genomic_DNA"/>
</dbReference>
<feature type="domain" description="DUF3857" evidence="2">
    <location>
        <begin position="24"/>
        <end position="189"/>
    </location>
</feature>
<dbReference type="Proteomes" id="UP000539175">
    <property type="component" value="Unassembled WGS sequence"/>
</dbReference>
<name>A0A7X0B5L7_9PROT</name>
<evidence type="ECO:0000313" key="3">
    <source>
        <dbReference type="EMBL" id="MBB6254619.1"/>
    </source>
</evidence>
<dbReference type="InterPro" id="IPR024618">
    <property type="entry name" value="DUF3857"/>
</dbReference>
<dbReference type="RefSeq" id="WP_184807143.1">
    <property type="nucleotide sequence ID" value="NZ_JACIIZ010000018.1"/>
</dbReference>